<keyword evidence="1" id="KW-0175">Coiled coil</keyword>
<sequence>MLAPLKDRGILVRAAEDADDDETALRQALRHARQAQRRAAIQGAQQIVALTNEIHRLTELNRQLRSRLDELESGQTLVSLGQQLMALRAENDALIDSAQRLWQIDRSLDAAHRACERLARARDAAVNDLRDNIRSAPYA</sequence>
<accession>A0A930BXK3</accession>
<reference evidence="2" key="1">
    <citation type="submission" date="2020-04" db="EMBL/GenBank/DDBJ databases">
        <title>Deep metagenomics examines the oral microbiome during advanced dental caries in children, revealing novel taxa and co-occurrences with host molecules.</title>
        <authorList>
            <person name="Baker J.L."/>
            <person name="Morton J.T."/>
            <person name="Dinis M."/>
            <person name="Alvarez R."/>
            <person name="Tran N.C."/>
            <person name="Knight R."/>
            <person name="Edlund A."/>
        </authorList>
    </citation>
    <scope>NUCLEOTIDE SEQUENCE</scope>
    <source>
        <strain evidence="2">JCVI_32_bin.24</strain>
    </source>
</reference>
<dbReference type="EMBL" id="JABZMI010000234">
    <property type="protein sequence ID" value="MBF1165580.1"/>
    <property type="molecule type" value="Genomic_DNA"/>
</dbReference>
<dbReference type="Proteomes" id="UP000718593">
    <property type="component" value="Unassembled WGS sequence"/>
</dbReference>
<dbReference type="AlphaFoldDB" id="A0A930BXK3"/>
<organism evidence="2 3">
    <name type="scientific">Dechloromonas agitata</name>
    <dbReference type="NCBI Taxonomy" id="73030"/>
    <lineage>
        <taxon>Bacteria</taxon>
        <taxon>Pseudomonadati</taxon>
        <taxon>Pseudomonadota</taxon>
        <taxon>Betaproteobacteria</taxon>
        <taxon>Rhodocyclales</taxon>
        <taxon>Azonexaceae</taxon>
        <taxon>Dechloromonas</taxon>
    </lineage>
</organism>
<comment type="caution">
    <text evidence="2">The sequence shown here is derived from an EMBL/GenBank/DDBJ whole genome shotgun (WGS) entry which is preliminary data.</text>
</comment>
<name>A0A930BXK3_9RHOO</name>
<proteinExistence type="predicted"/>
<feature type="coiled-coil region" evidence="1">
    <location>
        <begin position="47"/>
        <end position="74"/>
    </location>
</feature>
<gene>
    <name evidence="2" type="ORF">HXL68_11130</name>
</gene>
<evidence type="ECO:0000313" key="2">
    <source>
        <dbReference type="EMBL" id="MBF1165580.1"/>
    </source>
</evidence>
<evidence type="ECO:0000313" key="3">
    <source>
        <dbReference type="Proteomes" id="UP000718593"/>
    </source>
</evidence>
<protein>
    <submittedName>
        <fullName evidence="2">Uncharacterized protein</fullName>
    </submittedName>
</protein>
<evidence type="ECO:0000256" key="1">
    <source>
        <dbReference type="SAM" id="Coils"/>
    </source>
</evidence>